<comment type="similarity">
    <text evidence="2 6">Belongs to the class-C beta-lactamase family.</text>
</comment>
<evidence type="ECO:0000256" key="3">
    <source>
        <dbReference type="ARBA" id="ARBA00012865"/>
    </source>
</evidence>
<feature type="signal peptide" evidence="7">
    <location>
        <begin position="1"/>
        <end position="21"/>
    </location>
</feature>
<dbReference type="Gene3D" id="3.40.710.10">
    <property type="entry name" value="DD-peptidase/beta-lactamase superfamily"/>
    <property type="match status" value="1"/>
</dbReference>
<dbReference type="Proteomes" id="UP001249020">
    <property type="component" value="Unassembled WGS sequence"/>
</dbReference>
<keyword evidence="4 6" id="KW-0378">Hydrolase</keyword>
<feature type="domain" description="Beta-lactamase-related" evidence="8">
    <location>
        <begin position="242"/>
        <end position="533"/>
    </location>
</feature>
<dbReference type="GO" id="GO:0046677">
    <property type="term" value="P:response to antibiotic"/>
    <property type="evidence" value="ECO:0007669"/>
    <property type="project" value="UniProtKB-UniRule"/>
</dbReference>
<dbReference type="EMBL" id="JAVRIE010000005">
    <property type="protein sequence ID" value="MDT0583410.1"/>
    <property type="molecule type" value="Genomic_DNA"/>
</dbReference>
<comment type="caution">
    <text evidence="9">The sequence shown here is derived from an EMBL/GenBank/DDBJ whole genome shotgun (WGS) entry which is preliminary data.</text>
</comment>
<dbReference type="SUPFAM" id="SSF56601">
    <property type="entry name" value="beta-lactamase/transpeptidase-like"/>
    <property type="match status" value="1"/>
</dbReference>
<dbReference type="Pfam" id="PF00144">
    <property type="entry name" value="Beta-lactamase"/>
    <property type="match status" value="1"/>
</dbReference>
<gene>
    <name evidence="9" type="ORF">RM544_12740</name>
</gene>
<accession>A0AAW8R6H3</accession>
<feature type="chain" id="PRO_5043768208" description="Beta-lactamase" evidence="7">
    <location>
        <begin position="22"/>
        <end position="548"/>
    </location>
</feature>
<evidence type="ECO:0000313" key="9">
    <source>
        <dbReference type="EMBL" id="MDT0583410.1"/>
    </source>
</evidence>
<evidence type="ECO:0000259" key="8">
    <source>
        <dbReference type="Pfam" id="PF00144"/>
    </source>
</evidence>
<dbReference type="GO" id="GO:0030288">
    <property type="term" value="C:outer membrane-bounded periplasmic space"/>
    <property type="evidence" value="ECO:0007669"/>
    <property type="project" value="InterPro"/>
</dbReference>
<evidence type="ECO:0000256" key="6">
    <source>
        <dbReference type="RuleBase" id="RU361140"/>
    </source>
</evidence>
<proteinExistence type="inferred from homology"/>
<evidence type="ECO:0000256" key="7">
    <source>
        <dbReference type="SAM" id="SignalP"/>
    </source>
</evidence>
<comment type="catalytic activity">
    <reaction evidence="1 6">
        <text>a beta-lactam + H2O = a substituted beta-amino acid</text>
        <dbReference type="Rhea" id="RHEA:20401"/>
        <dbReference type="ChEBI" id="CHEBI:15377"/>
        <dbReference type="ChEBI" id="CHEBI:35627"/>
        <dbReference type="ChEBI" id="CHEBI:140347"/>
        <dbReference type="EC" id="3.5.2.6"/>
    </reaction>
</comment>
<evidence type="ECO:0000256" key="2">
    <source>
        <dbReference type="ARBA" id="ARBA00007840"/>
    </source>
</evidence>
<name>A0AAW8R6H3_9ALTE</name>
<sequence>MKKVTKIASLFILALAIQLMALPLTYASEKNTYDGMWRGELQISKGVKLAIGIEISENNKTLTINSPNQGMHDRDPSRFTIDGQSISFFDEGLSATFEGKVVDDKLEGTFTQGKTMPLVLHKLSKDDLNRMSFEGKYIGDLKINASSTLPLALHIAVIKDGYSAALDSPAQNSFGIPINEISIDTQKLSFTSEILGAKFSSTKSSEGYVGTFVQGMPMPLTLSKVNDKNAHLQFKPAEFGEKGGSVAVIENGKITTRFWGEHGPTTQYEIGSISKTFTAYLLSKQVVEGQLELQTTVDRFFENASPISMQALATHTSRLERNPPSLQKSMDPQNPFKHITREMLQEDLLAPTYLPEENKHEYSNFAFAVLGEALAINRNTDLANEMQTHIFDVFKMDNSYLSVDTVPEINNPAKSMAQGHNASGLAVPKWTLGAASGAGAVVSSLDDMIKYAEYMMLMSTEQNALAKLLFTPYTPTAGKFEQGLGWMLMKDDKGQTYAWHNGMTGGFSTFMGFYLDGSRAVIMLNNQASSFDQKAHQLLTRDKSLQSI</sequence>
<dbReference type="InterPro" id="IPR001466">
    <property type="entry name" value="Beta-lactam-related"/>
</dbReference>
<dbReference type="InterPro" id="IPR050491">
    <property type="entry name" value="AmpC-like"/>
</dbReference>
<keyword evidence="5 6" id="KW-0046">Antibiotic resistance</keyword>
<evidence type="ECO:0000256" key="4">
    <source>
        <dbReference type="ARBA" id="ARBA00022801"/>
    </source>
</evidence>
<evidence type="ECO:0000313" key="10">
    <source>
        <dbReference type="Proteomes" id="UP001249020"/>
    </source>
</evidence>
<evidence type="ECO:0000256" key="5">
    <source>
        <dbReference type="ARBA" id="ARBA00023251"/>
    </source>
</evidence>
<keyword evidence="7" id="KW-0732">Signal</keyword>
<dbReference type="RefSeq" id="WP_311362184.1">
    <property type="nucleotide sequence ID" value="NZ_JAVRIE010000005.1"/>
</dbReference>
<dbReference type="AlphaFoldDB" id="A0AAW8R6H3"/>
<evidence type="ECO:0000256" key="1">
    <source>
        <dbReference type="ARBA" id="ARBA00001526"/>
    </source>
</evidence>
<dbReference type="InterPro" id="IPR012338">
    <property type="entry name" value="Beta-lactam/transpept-like"/>
</dbReference>
<organism evidence="9 10">
    <name type="scientific">Brumicola blandensis</name>
    <dbReference type="NCBI Taxonomy" id="3075611"/>
    <lineage>
        <taxon>Bacteria</taxon>
        <taxon>Pseudomonadati</taxon>
        <taxon>Pseudomonadota</taxon>
        <taxon>Gammaproteobacteria</taxon>
        <taxon>Alteromonadales</taxon>
        <taxon>Alteromonadaceae</taxon>
        <taxon>Brumicola</taxon>
    </lineage>
</organism>
<dbReference type="EC" id="3.5.2.6" evidence="3 6"/>
<dbReference type="PROSITE" id="PS00336">
    <property type="entry name" value="BETA_LACTAMASE_C"/>
    <property type="match status" value="1"/>
</dbReference>
<keyword evidence="10" id="KW-1185">Reference proteome</keyword>
<dbReference type="PANTHER" id="PTHR46825">
    <property type="entry name" value="D-ALANYL-D-ALANINE-CARBOXYPEPTIDASE/ENDOPEPTIDASE AMPH"/>
    <property type="match status" value="1"/>
</dbReference>
<dbReference type="GO" id="GO:0008800">
    <property type="term" value="F:beta-lactamase activity"/>
    <property type="evidence" value="ECO:0007669"/>
    <property type="project" value="UniProtKB-UniRule"/>
</dbReference>
<reference evidence="9 10" key="1">
    <citation type="submission" date="2023-09" db="EMBL/GenBank/DDBJ databases">
        <authorList>
            <person name="Rey-Velasco X."/>
        </authorList>
    </citation>
    <scope>NUCLEOTIDE SEQUENCE [LARGE SCALE GENOMIC DNA]</scope>
    <source>
        <strain evidence="9 10">W409</strain>
    </source>
</reference>
<dbReference type="PANTHER" id="PTHR46825:SF8">
    <property type="entry name" value="BETA-LACTAMASE-RELATED"/>
    <property type="match status" value="1"/>
</dbReference>
<dbReference type="GO" id="GO:0017001">
    <property type="term" value="P:antibiotic catabolic process"/>
    <property type="evidence" value="ECO:0007669"/>
    <property type="project" value="InterPro"/>
</dbReference>
<protein>
    <recommendedName>
        <fullName evidence="3 6">Beta-lactamase</fullName>
        <ecNumber evidence="3 6">3.5.2.6</ecNumber>
    </recommendedName>
</protein>
<dbReference type="InterPro" id="IPR001586">
    <property type="entry name" value="Beta-lactam_class-C_AS"/>
</dbReference>